<keyword evidence="7 8" id="KW-0460">Magnesium</keyword>
<dbReference type="PANTHER" id="PTHR20854">
    <property type="entry name" value="INOSITOL MONOPHOSPHATASE"/>
    <property type="match status" value="1"/>
</dbReference>
<dbReference type="GO" id="GO:0006020">
    <property type="term" value="P:inositol metabolic process"/>
    <property type="evidence" value="ECO:0007669"/>
    <property type="project" value="TreeGrafter"/>
</dbReference>
<keyword evidence="6" id="KW-0805">Transcription regulation</keyword>
<protein>
    <recommendedName>
        <fullName evidence="9">Inositol-1-monophosphatase</fullName>
        <ecNumber evidence="9">3.1.3.25</ecNumber>
    </recommendedName>
</protein>
<evidence type="ECO:0000256" key="5">
    <source>
        <dbReference type="ARBA" id="ARBA00022801"/>
    </source>
</evidence>
<dbReference type="GO" id="GO:0031564">
    <property type="term" value="P:transcription antitermination"/>
    <property type="evidence" value="ECO:0007669"/>
    <property type="project" value="UniProtKB-KW"/>
</dbReference>
<keyword evidence="6" id="KW-0889">Transcription antitermination</keyword>
<organism evidence="11 12">
    <name type="scientific">Stutzerimonas stutzeri (strain A1501)</name>
    <name type="common">Pseudomonas stutzeri</name>
    <dbReference type="NCBI Taxonomy" id="379731"/>
    <lineage>
        <taxon>Bacteria</taxon>
        <taxon>Pseudomonadati</taxon>
        <taxon>Pseudomonadota</taxon>
        <taxon>Gammaproteobacteria</taxon>
        <taxon>Pseudomonadales</taxon>
        <taxon>Pseudomonadaceae</taxon>
        <taxon>Stutzerimonas</taxon>
    </lineage>
</organism>
<dbReference type="Proteomes" id="UP000000233">
    <property type="component" value="Chromosome"/>
</dbReference>
<accession>A4VJX7</accession>
<evidence type="ECO:0000313" key="12">
    <source>
        <dbReference type="Proteomes" id="UP000000233"/>
    </source>
</evidence>
<dbReference type="KEGG" id="psa:PST_1593"/>
<dbReference type="Gene3D" id="3.30.540.10">
    <property type="entry name" value="Fructose-1,6-Bisphosphatase, subunit A, domain 1"/>
    <property type="match status" value="1"/>
</dbReference>
<dbReference type="PANTHER" id="PTHR20854:SF4">
    <property type="entry name" value="INOSITOL-1-MONOPHOSPHATASE-RELATED"/>
    <property type="match status" value="1"/>
</dbReference>
<dbReference type="EC" id="3.1.3.25" evidence="9"/>
<dbReference type="FunFam" id="3.30.540.10:FF:000003">
    <property type="entry name" value="Inositol-1-monophosphatase"/>
    <property type="match status" value="1"/>
</dbReference>
<dbReference type="GO" id="GO:0046872">
    <property type="term" value="F:metal ion binding"/>
    <property type="evidence" value="ECO:0007669"/>
    <property type="project" value="UniProtKB-KW"/>
</dbReference>
<proteinExistence type="inferred from homology"/>
<keyword evidence="6" id="KW-0804">Transcription</keyword>
<dbReference type="InterPro" id="IPR020583">
    <property type="entry name" value="Inositol_monoP_metal-BS"/>
</dbReference>
<feature type="binding site" evidence="8">
    <location>
        <position position="144"/>
    </location>
    <ligand>
        <name>Mg(2+)</name>
        <dbReference type="ChEBI" id="CHEBI:18420"/>
        <label>1</label>
        <note>catalytic</note>
    </ligand>
</feature>
<keyword evidence="5 9" id="KW-0378">Hydrolase</keyword>
<dbReference type="GO" id="GO:0007165">
    <property type="term" value="P:signal transduction"/>
    <property type="evidence" value="ECO:0007669"/>
    <property type="project" value="TreeGrafter"/>
</dbReference>
<name>A4VJX7_STUS1</name>
<dbReference type="CDD" id="cd01639">
    <property type="entry name" value="IMPase"/>
    <property type="match status" value="1"/>
</dbReference>
<evidence type="ECO:0000256" key="7">
    <source>
        <dbReference type="ARBA" id="ARBA00022842"/>
    </source>
</evidence>
<evidence type="ECO:0000256" key="1">
    <source>
        <dbReference type="ARBA" id="ARBA00001033"/>
    </source>
</evidence>
<dbReference type="InterPro" id="IPR000760">
    <property type="entry name" value="Inositol_monophosphatase-like"/>
</dbReference>
<dbReference type="eggNOG" id="COG0483">
    <property type="taxonomic scope" value="Bacteria"/>
</dbReference>
<comment type="catalytic activity">
    <reaction evidence="1 9">
        <text>a myo-inositol phosphate + H2O = myo-inositol + phosphate</text>
        <dbReference type="Rhea" id="RHEA:24056"/>
        <dbReference type="ChEBI" id="CHEBI:15377"/>
        <dbReference type="ChEBI" id="CHEBI:17268"/>
        <dbReference type="ChEBI" id="CHEBI:43474"/>
        <dbReference type="ChEBI" id="CHEBI:84139"/>
        <dbReference type="EC" id="3.1.3.25"/>
    </reaction>
</comment>
<feature type="binding site" evidence="8">
    <location>
        <position position="126"/>
    </location>
    <ligand>
        <name>Mg(2+)</name>
        <dbReference type="ChEBI" id="CHEBI:18420"/>
        <label>1</label>
        <note>catalytic</note>
    </ligand>
</feature>
<keyword evidence="4 8" id="KW-0479">Metal-binding</keyword>
<dbReference type="AlphaFoldDB" id="A4VJX7"/>
<evidence type="ECO:0000256" key="9">
    <source>
        <dbReference type="RuleBase" id="RU364068"/>
    </source>
</evidence>
<feature type="binding site" evidence="8">
    <location>
        <position position="145"/>
    </location>
    <ligand>
        <name>Mg(2+)</name>
        <dbReference type="ChEBI" id="CHEBI:18420"/>
        <label>1</label>
        <note>catalytic</note>
    </ligand>
</feature>
<dbReference type="PROSITE" id="PS00629">
    <property type="entry name" value="IMP_1"/>
    <property type="match status" value="1"/>
</dbReference>
<evidence type="ECO:0000256" key="10">
    <source>
        <dbReference type="SAM" id="MobiDB-lite"/>
    </source>
</evidence>
<dbReference type="HOGENOM" id="CLU_044118_0_3_6"/>
<evidence type="ECO:0000256" key="8">
    <source>
        <dbReference type="PIRSR" id="PIRSR600760-2"/>
    </source>
</evidence>
<evidence type="ECO:0000256" key="6">
    <source>
        <dbReference type="ARBA" id="ARBA00022814"/>
    </source>
</evidence>
<dbReference type="GO" id="GO:0008934">
    <property type="term" value="F:inositol monophosphate 1-phosphatase activity"/>
    <property type="evidence" value="ECO:0007669"/>
    <property type="project" value="InterPro"/>
</dbReference>
<evidence type="ECO:0000256" key="4">
    <source>
        <dbReference type="ARBA" id="ARBA00022723"/>
    </source>
</evidence>
<keyword evidence="12" id="KW-1185">Reference proteome</keyword>
<gene>
    <name evidence="11" type="ordered locus">PST_1593</name>
</gene>
<feature type="binding site" evidence="8">
    <location>
        <position position="268"/>
    </location>
    <ligand>
        <name>Mg(2+)</name>
        <dbReference type="ChEBI" id="CHEBI:18420"/>
        <label>1</label>
        <note>catalytic</note>
    </ligand>
</feature>
<dbReference type="SUPFAM" id="SSF56655">
    <property type="entry name" value="Carbohydrate phosphatase"/>
    <property type="match status" value="1"/>
</dbReference>
<comment type="similarity">
    <text evidence="3 9">Belongs to the inositol monophosphatase superfamily.</text>
</comment>
<comment type="cofactor">
    <cofactor evidence="2 8 9">
        <name>Mg(2+)</name>
        <dbReference type="ChEBI" id="CHEBI:18420"/>
    </cofactor>
</comment>
<reference evidence="11 12" key="1">
    <citation type="journal article" date="2008" name="Proc. Natl. Acad. Sci. U.S.A.">
        <title>Nitrogen fixation island and rhizosphere competence traits in the genome of root-associated Pseudomonas stutzeri A1501.</title>
        <authorList>
            <person name="Yan Y."/>
            <person name="Yang J."/>
            <person name="Dou Y."/>
            <person name="Chen M."/>
            <person name="Ping S."/>
            <person name="Peng J."/>
            <person name="Lu W."/>
            <person name="Zhang W."/>
            <person name="Yao Z."/>
            <person name="Li H."/>
            <person name="Liu W."/>
            <person name="He S."/>
            <person name="Geng L."/>
            <person name="Zhang X."/>
            <person name="Yang F."/>
            <person name="Yu H."/>
            <person name="Zhan Y."/>
            <person name="Li D."/>
            <person name="Lin Z."/>
            <person name="Wang Y."/>
            <person name="Elmerich C."/>
            <person name="Lin M."/>
            <person name="Jin Q."/>
        </authorList>
    </citation>
    <scope>NUCLEOTIDE SEQUENCE [LARGE SCALE GENOMIC DNA]</scope>
    <source>
        <strain evidence="11 12">A1501</strain>
    </source>
</reference>
<dbReference type="EMBL" id="CP000304">
    <property type="protein sequence ID" value="ABP79278.1"/>
    <property type="molecule type" value="Genomic_DNA"/>
</dbReference>
<dbReference type="Pfam" id="PF00459">
    <property type="entry name" value="Inositol_P"/>
    <property type="match status" value="1"/>
</dbReference>
<evidence type="ECO:0000256" key="3">
    <source>
        <dbReference type="ARBA" id="ARBA00009759"/>
    </source>
</evidence>
<sequence>MSLGSQLGPPALPLVAPRRSWPATSRSRRAAHHSSCWASRPPRMPLLPGKSAMSNLDIDARYACAKSLALEAAQLGMTYYRQRETLDVEHKGSDRQDVVSIADKRIEDFIRGRLAERFPEDGFLGEESGSAGLKARCVWVIDPIDGTACFVNGLHNWCVSIGLLVDGEPHVGAIADPNHDELFHGCLGRGAYVNETPLRASTATHVCEGLTGAGTFHPRGKEHFIPFLEKLLAEGGMFIRNGSGALMTAYVAAGRLIGYYETELKSWDCLAGLVLVAEAGGLRNDFFRNDGLLRGNPYLVAAPGVYSQLAKLIGPSLDA</sequence>
<feature type="binding site" evidence="8">
    <location>
        <position position="142"/>
    </location>
    <ligand>
        <name>Mg(2+)</name>
        <dbReference type="ChEBI" id="CHEBI:18420"/>
        <label>1</label>
        <note>catalytic</note>
    </ligand>
</feature>
<evidence type="ECO:0000256" key="2">
    <source>
        <dbReference type="ARBA" id="ARBA00001946"/>
    </source>
</evidence>
<dbReference type="PRINTS" id="PR00377">
    <property type="entry name" value="IMPHPHTASES"/>
</dbReference>
<dbReference type="InterPro" id="IPR033942">
    <property type="entry name" value="IMPase"/>
</dbReference>
<feature type="region of interest" description="Disordered" evidence="10">
    <location>
        <begin position="1"/>
        <end position="36"/>
    </location>
</feature>
<dbReference type="Gene3D" id="3.40.190.80">
    <property type="match status" value="1"/>
</dbReference>
<evidence type="ECO:0000313" key="11">
    <source>
        <dbReference type="EMBL" id="ABP79278.1"/>
    </source>
</evidence>